<feature type="coiled-coil region" evidence="1">
    <location>
        <begin position="128"/>
        <end position="155"/>
    </location>
</feature>
<keyword evidence="3" id="KW-1185">Reference proteome</keyword>
<accession>A0A0V7ZWJ6</accession>
<name>A0A0V7ZWJ6_9CYAN</name>
<protein>
    <submittedName>
        <fullName evidence="2">Uncharacterized protein</fullName>
    </submittedName>
</protein>
<sequence length="394" mass="44161">MFAIENSENNKFASLPTIEEQIDIGRKILNQTQPDSWFSTSFDKNDFKYVSEDGYKTLLNEGYNEIYNLLKNGSNTVEVLAENVTNSHPEDSDQFFNLYDYGLQAESPSWISAEEEYSKLDVSVLADLVTENCEINQTENELIKQELKNSQITMNCIRSSLDVLGGDEDDFWSMIETGIGTAMDFSESVEFVRNWIEQNGIWDSKTPILELECDRSLTFEEDLPESIPSQEEVEILPADVTANLIQEDGLNTLTDEIIINYSIVRKNNCKHEVYFYVVDDINGTVEGLAPTENGYVEAALNNIIFPNFSNSAHKIESGTLQLDAGSLIVPLVIEEGSLAEVQKGNAKVYFSYAGAIGGDGLDRIKLLDGNVFGFNYQLDNDDNDIVIKLDNSNI</sequence>
<dbReference type="EMBL" id="LMTZ01000055">
    <property type="protein sequence ID" value="KST68607.1"/>
    <property type="molecule type" value="Genomic_DNA"/>
</dbReference>
<keyword evidence="1" id="KW-0175">Coiled coil</keyword>
<evidence type="ECO:0000313" key="3">
    <source>
        <dbReference type="Proteomes" id="UP000053372"/>
    </source>
</evidence>
<proteinExistence type="predicted"/>
<gene>
    <name evidence="2" type="ORF">BC008_33700</name>
</gene>
<dbReference type="Proteomes" id="UP000053372">
    <property type="component" value="Unassembled WGS sequence"/>
</dbReference>
<reference evidence="2 3" key="1">
    <citation type="journal article" date="2015" name="Genome Announc.">
        <title>Draft Genome of the Euendolithic (true boring) Cyanobacterium Mastigocoleus testarum strain BC008.</title>
        <authorList>
            <person name="Guida B.S."/>
            <person name="Garcia-Pichel F."/>
        </authorList>
    </citation>
    <scope>NUCLEOTIDE SEQUENCE [LARGE SCALE GENOMIC DNA]</scope>
    <source>
        <strain evidence="2 3">BC008</strain>
    </source>
</reference>
<evidence type="ECO:0000313" key="2">
    <source>
        <dbReference type="EMBL" id="KST68607.1"/>
    </source>
</evidence>
<dbReference type="AlphaFoldDB" id="A0A0V7ZWJ6"/>
<comment type="caution">
    <text evidence="2">The sequence shown here is derived from an EMBL/GenBank/DDBJ whole genome shotgun (WGS) entry which is preliminary data.</text>
</comment>
<organism evidence="2 3">
    <name type="scientific">Mastigocoleus testarum BC008</name>
    <dbReference type="NCBI Taxonomy" id="371196"/>
    <lineage>
        <taxon>Bacteria</taxon>
        <taxon>Bacillati</taxon>
        <taxon>Cyanobacteriota</taxon>
        <taxon>Cyanophyceae</taxon>
        <taxon>Nostocales</taxon>
        <taxon>Hapalosiphonaceae</taxon>
        <taxon>Mastigocoleus</taxon>
    </lineage>
</organism>
<evidence type="ECO:0000256" key="1">
    <source>
        <dbReference type="SAM" id="Coils"/>
    </source>
</evidence>